<sequence>MKPATAYNLIFFSWPVLAAFLLLFTFISGPGTKFWLVVVETKAYGQVKIGALGICTDNVCSGSGLGYDAGDKLGSIIPRFSGASVFHLITFFVILLSIGSQIYLLPKLHEIRDTLAARFLWIAPAFSALLLGICIIMGFALLAQLKSDPIVQQPAPPTPGNPSKATVIAGGSFYLPIPCLVLCLVWMGVGMHFLKKSYVAEETRDHMEQEKWQATMEERKRVKEENPAAGYGWFNFGKSAPAAQGQEGAQGGGWGVPAFASNIFGGGAEKDDAPSGFEDRYDRRRDSGMAVA</sequence>
<keyword evidence="2" id="KW-1185">Reference proteome</keyword>
<comment type="caution">
    <text evidence="1">The sequence shown here is derived from an EMBL/GenBank/DDBJ whole genome shotgun (WGS) entry which is preliminary data.</text>
</comment>
<name>A0ACC2VLE0_9TREE</name>
<accession>A0ACC2VLE0</accession>
<dbReference type="EMBL" id="JASBWS010000084">
    <property type="protein sequence ID" value="KAJ9099377.1"/>
    <property type="molecule type" value="Genomic_DNA"/>
</dbReference>
<protein>
    <submittedName>
        <fullName evidence="1">Uncharacterized protein</fullName>
    </submittedName>
</protein>
<evidence type="ECO:0000313" key="1">
    <source>
        <dbReference type="EMBL" id="KAJ9099377.1"/>
    </source>
</evidence>
<reference evidence="1" key="1">
    <citation type="submission" date="2023-04" db="EMBL/GenBank/DDBJ databases">
        <title>Draft Genome sequencing of Naganishia species isolated from polar environments using Oxford Nanopore Technology.</title>
        <authorList>
            <person name="Leo P."/>
            <person name="Venkateswaran K."/>
        </authorList>
    </citation>
    <scope>NUCLEOTIDE SEQUENCE</scope>
    <source>
        <strain evidence="1">MNA-CCFEE 5262</strain>
    </source>
</reference>
<gene>
    <name evidence="1" type="ORF">QFC20_005730</name>
</gene>
<evidence type="ECO:0000313" key="2">
    <source>
        <dbReference type="Proteomes" id="UP001230649"/>
    </source>
</evidence>
<organism evidence="1 2">
    <name type="scientific">Naganishia adeliensis</name>
    <dbReference type="NCBI Taxonomy" id="92952"/>
    <lineage>
        <taxon>Eukaryota</taxon>
        <taxon>Fungi</taxon>
        <taxon>Dikarya</taxon>
        <taxon>Basidiomycota</taxon>
        <taxon>Agaricomycotina</taxon>
        <taxon>Tremellomycetes</taxon>
        <taxon>Filobasidiales</taxon>
        <taxon>Filobasidiaceae</taxon>
        <taxon>Naganishia</taxon>
    </lineage>
</organism>
<proteinExistence type="predicted"/>
<dbReference type="Proteomes" id="UP001230649">
    <property type="component" value="Unassembled WGS sequence"/>
</dbReference>